<dbReference type="Proteomes" id="UP000016569">
    <property type="component" value="Unassembled WGS sequence"/>
</dbReference>
<gene>
    <name evidence="2" type="ORF">MBEBAB_2093</name>
</gene>
<sequence>MQDAAVRELREETGLIASGPPRLLSVHSNHRFFPNDHVLVFAVDAFAVGARTSHGEISNAEWFAPDALPEGVTAATQRRLDEIFTGAPSDPLW</sequence>
<evidence type="ECO:0000313" key="3">
    <source>
        <dbReference type="Proteomes" id="UP000016569"/>
    </source>
</evidence>
<keyword evidence="3" id="KW-1185">Reference proteome</keyword>
<dbReference type="EMBL" id="BATC01000041">
    <property type="protein sequence ID" value="GAD59843.1"/>
    <property type="molecule type" value="Genomic_DNA"/>
</dbReference>
<accession>A0A8E0TRM7</accession>
<dbReference type="SUPFAM" id="SSF55811">
    <property type="entry name" value="Nudix"/>
    <property type="match status" value="1"/>
</dbReference>
<name>A0A8E0TRM7_9CAUL</name>
<organism evidence="2 3">
    <name type="scientific">Brevundimonas abyssalis TAR-001</name>
    <dbReference type="NCBI Taxonomy" id="1391729"/>
    <lineage>
        <taxon>Bacteria</taxon>
        <taxon>Pseudomonadati</taxon>
        <taxon>Pseudomonadota</taxon>
        <taxon>Alphaproteobacteria</taxon>
        <taxon>Caulobacterales</taxon>
        <taxon>Caulobacteraceae</taxon>
        <taxon>Brevundimonas</taxon>
    </lineage>
</organism>
<feature type="domain" description="Nudix hydrolase" evidence="1">
    <location>
        <begin position="2"/>
        <end position="72"/>
    </location>
</feature>
<reference evidence="3" key="1">
    <citation type="journal article" date="2013" name="Genome Announc.">
        <title>Draft Genome Sequence of the Dimorphic Prosthecate Bacterium Brevundimonas abyssalis TAR-001T.</title>
        <authorList>
            <person name="Tsubouchi T."/>
            <person name="Nishi S."/>
            <person name="Usui K."/>
            <person name="Shimane Y."/>
            <person name="Takaki Y."/>
            <person name="Maruyama T."/>
            <person name="Hatada Y."/>
        </authorList>
    </citation>
    <scope>NUCLEOTIDE SEQUENCE [LARGE SCALE GENOMIC DNA]</scope>
    <source>
        <strain evidence="3">TAR-001</strain>
    </source>
</reference>
<dbReference type="InterPro" id="IPR015797">
    <property type="entry name" value="NUDIX_hydrolase-like_dom_sf"/>
</dbReference>
<dbReference type="Pfam" id="PF00293">
    <property type="entry name" value="NUDIX"/>
    <property type="match status" value="1"/>
</dbReference>
<proteinExistence type="predicted"/>
<evidence type="ECO:0000313" key="2">
    <source>
        <dbReference type="EMBL" id="GAD59843.1"/>
    </source>
</evidence>
<dbReference type="InterPro" id="IPR000086">
    <property type="entry name" value="NUDIX_hydrolase_dom"/>
</dbReference>
<protein>
    <submittedName>
        <fullName evidence="2">MutT/nudix family protein</fullName>
    </submittedName>
</protein>
<dbReference type="GO" id="GO:0003824">
    <property type="term" value="F:catalytic activity"/>
    <property type="evidence" value="ECO:0007669"/>
    <property type="project" value="UniProtKB-ARBA"/>
</dbReference>
<evidence type="ECO:0000259" key="1">
    <source>
        <dbReference type="Pfam" id="PF00293"/>
    </source>
</evidence>
<comment type="caution">
    <text evidence="2">The sequence shown here is derived from an EMBL/GenBank/DDBJ whole genome shotgun (WGS) entry which is preliminary data.</text>
</comment>
<dbReference type="Gene3D" id="3.90.79.10">
    <property type="entry name" value="Nucleoside Triphosphate Pyrophosphohydrolase"/>
    <property type="match status" value="1"/>
</dbReference>
<dbReference type="AlphaFoldDB" id="A0A8E0TRM7"/>